<protein>
    <recommendedName>
        <fullName evidence="1">Fibronectin type-III domain-containing protein</fullName>
    </recommendedName>
</protein>
<dbReference type="SUPFAM" id="SSF54117">
    <property type="entry name" value="Interleukin 8-like chemokines"/>
    <property type="match status" value="1"/>
</dbReference>
<evidence type="ECO:0000313" key="2">
    <source>
        <dbReference type="EMBL" id="KAK9981398.1"/>
    </source>
</evidence>
<dbReference type="AlphaFoldDB" id="A0AAW2B7G9"/>
<dbReference type="Gene3D" id="2.40.50.40">
    <property type="match status" value="1"/>
</dbReference>
<dbReference type="PANTHER" id="PTHR31594">
    <property type="entry name" value="AIG1-TYPE G DOMAIN-CONTAINING PROTEIN"/>
    <property type="match status" value="1"/>
</dbReference>
<evidence type="ECO:0000259" key="1">
    <source>
        <dbReference type="PROSITE" id="PS50853"/>
    </source>
</evidence>
<dbReference type="InterPro" id="IPR040581">
    <property type="entry name" value="Thioredoxin_11"/>
</dbReference>
<dbReference type="GO" id="GO:0005576">
    <property type="term" value="C:extracellular region"/>
    <property type="evidence" value="ECO:0007669"/>
    <property type="project" value="InterPro"/>
</dbReference>
<gene>
    <name evidence="2" type="ORF">ABG768_000934</name>
</gene>
<dbReference type="GO" id="GO:0008009">
    <property type="term" value="F:chemokine activity"/>
    <property type="evidence" value="ECO:0007669"/>
    <property type="project" value="InterPro"/>
</dbReference>
<accession>A0AAW2B7G9</accession>
<proteinExistence type="predicted"/>
<sequence length="743" mass="84313">MVVYLMYMDLLKYIYLFTYLWLATLAAPDTQELSAQDTRKKTFKGHAETPDMDTDHIEVAALGRPLFPGMLYDCRKDSFIPGITLWDKKSMENDLDTHPQPQTDLKFSSSDSLSDKSSLMDISASLKASFLGGLVEVGGSAKYLHDTKSSNQQSRVTIYYRETTRFEQLTMTQLGNITYPVVFDQKTATHVVTAVLYGAQAFMVFDRTFSKEEKEQDIEGELNVMVKNIPEYSIEGKGSVNMTDNDKKIAENIACTFHGDIHLEQNPTTYMDALDLYKQLLTLLKEKPQNAVPVKVWLYPLHLLNTKAAQLVREISTSLVSNTEDIMKVLDEAERTSNDLLKNTLVNVFSDLKERLLSFQHSFRTYKTVLQKAVSRVLPAIRGEEGMKEKSLEDILKIHYESPFNAGKLNQWLDDAKSELNILSSSIKKLEGIKIENSDGLNTILLDRDIDVVVCFTFTSLNEDPYVSALKEFLKSDKFKELDKNETLFSVASVGKWINDPDVIKKMRDNLSNFRGFSEANKDEKKIRFIMSAISNPSNKGSSIYLYEKGKLTDTQFQPVTKPPPPMVKGVQSNTVSLKLQKSPTGETVKYRVEYKQEKNQWLFINTPDEDFTLTGLAFGKQYLIRYRVVGIVGVSEASDTVSSMPSSVQPKTIPDRCWCMETKKYVRKETVEEFSIFPIRPRCNNVEIILTLKPVNNSSEVIQRCLNPNSAQGKNLQTCWKSRNTNNTATFKISNCLLSQNA</sequence>
<dbReference type="PANTHER" id="PTHR31594:SF11">
    <property type="entry name" value="NEOVERRUCOTOXIN SUBUNIT ALPHA-LIKE ISOFORM X1-RELATED"/>
    <property type="match status" value="1"/>
</dbReference>
<reference evidence="2 3" key="1">
    <citation type="submission" date="2024-05" db="EMBL/GenBank/DDBJ databases">
        <title>A high-quality chromosomal-level genome assembly of Topmouth culter (Culter alburnus).</title>
        <authorList>
            <person name="Zhao H."/>
        </authorList>
    </citation>
    <scope>NUCLEOTIDE SEQUENCE [LARGE SCALE GENOMIC DNA]</scope>
    <source>
        <strain evidence="2">CATC2023</strain>
        <tissue evidence="2">Muscle</tissue>
    </source>
</reference>
<name>A0AAW2B7G9_CULAL</name>
<dbReference type="Proteomes" id="UP001479290">
    <property type="component" value="Unassembled WGS sequence"/>
</dbReference>
<dbReference type="Gene3D" id="2.60.40.10">
    <property type="entry name" value="Immunoglobulins"/>
    <property type="match status" value="1"/>
</dbReference>
<dbReference type="InterPro" id="IPR036116">
    <property type="entry name" value="FN3_sf"/>
</dbReference>
<dbReference type="InterPro" id="IPR052090">
    <property type="entry name" value="Cytolytic_pore-forming_toxin"/>
</dbReference>
<dbReference type="InterPro" id="IPR036048">
    <property type="entry name" value="Interleukin_8-like_sf"/>
</dbReference>
<feature type="domain" description="Fibronectin type-III" evidence="1">
    <location>
        <begin position="562"/>
        <end position="652"/>
    </location>
</feature>
<keyword evidence="3" id="KW-1185">Reference proteome</keyword>
<dbReference type="InterPro" id="IPR048997">
    <property type="entry name" value="Stonustoxin-like_helical"/>
</dbReference>
<dbReference type="Pfam" id="PF18078">
    <property type="entry name" value="Thioredoxin_11"/>
    <property type="match status" value="1"/>
</dbReference>
<dbReference type="InterPro" id="IPR013783">
    <property type="entry name" value="Ig-like_fold"/>
</dbReference>
<evidence type="ECO:0000313" key="3">
    <source>
        <dbReference type="Proteomes" id="UP001479290"/>
    </source>
</evidence>
<dbReference type="CDD" id="cd00063">
    <property type="entry name" value="FN3"/>
    <property type="match status" value="1"/>
</dbReference>
<dbReference type="InterPro" id="IPR003961">
    <property type="entry name" value="FN3_dom"/>
</dbReference>
<comment type="caution">
    <text evidence="2">The sequence shown here is derived from an EMBL/GenBank/DDBJ whole genome shotgun (WGS) entry which is preliminary data.</text>
</comment>
<organism evidence="2 3">
    <name type="scientific">Culter alburnus</name>
    <name type="common">Topmouth culter</name>
    <dbReference type="NCBI Taxonomy" id="194366"/>
    <lineage>
        <taxon>Eukaryota</taxon>
        <taxon>Metazoa</taxon>
        <taxon>Chordata</taxon>
        <taxon>Craniata</taxon>
        <taxon>Vertebrata</taxon>
        <taxon>Euteleostomi</taxon>
        <taxon>Actinopterygii</taxon>
        <taxon>Neopterygii</taxon>
        <taxon>Teleostei</taxon>
        <taxon>Ostariophysi</taxon>
        <taxon>Cypriniformes</taxon>
        <taxon>Xenocyprididae</taxon>
        <taxon>Xenocypridinae</taxon>
        <taxon>Culter</taxon>
    </lineage>
</organism>
<dbReference type="Pfam" id="PF21109">
    <property type="entry name" value="Stonustoxin_helical"/>
    <property type="match status" value="1"/>
</dbReference>
<dbReference type="Pfam" id="PF00041">
    <property type="entry name" value="fn3"/>
    <property type="match status" value="1"/>
</dbReference>
<dbReference type="EMBL" id="JAWDJR010000001">
    <property type="protein sequence ID" value="KAK9981398.1"/>
    <property type="molecule type" value="Genomic_DNA"/>
</dbReference>
<dbReference type="SUPFAM" id="SSF49265">
    <property type="entry name" value="Fibronectin type III"/>
    <property type="match status" value="1"/>
</dbReference>
<dbReference type="GO" id="GO:0006955">
    <property type="term" value="P:immune response"/>
    <property type="evidence" value="ECO:0007669"/>
    <property type="project" value="InterPro"/>
</dbReference>
<dbReference type="PROSITE" id="PS50853">
    <property type="entry name" value="FN3"/>
    <property type="match status" value="1"/>
</dbReference>